<feature type="transmembrane region" description="Helical" evidence="1">
    <location>
        <begin position="43"/>
        <end position="62"/>
    </location>
</feature>
<keyword evidence="1" id="KW-1133">Transmembrane helix</keyword>
<evidence type="ECO:0000313" key="2">
    <source>
        <dbReference type="EMBL" id="KKN75304.1"/>
    </source>
</evidence>
<proteinExistence type="predicted"/>
<name>A0A0F9T819_9ZZZZ</name>
<protein>
    <submittedName>
        <fullName evidence="2">Uncharacterized protein</fullName>
    </submittedName>
</protein>
<keyword evidence="1" id="KW-0812">Transmembrane</keyword>
<evidence type="ECO:0000256" key="1">
    <source>
        <dbReference type="SAM" id="Phobius"/>
    </source>
</evidence>
<gene>
    <name evidence="2" type="ORF">LCGC14_0381560</name>
</gene>
<reference evidence="2" key="1">
    <citation type="journal article" date="2015" name="Nature">
        <title>Complex archaea that bridge the gap between prokaryotes and eukaryotes.</title>
        <authorList>
            <person name="Spang A."/>
            <person name="Saw J.H."/>
            <person name="Jorgensen S.L."/>
            <person name="Zaremba-Niedzwiedzka K."/>
            <person name="Martijn J."/>
            <person name="Lind A.E."/>
            <person name="van Eijk R."/>
            <person name="Schleper C."/>
            <person name="Guy L."/>
            <person name="Ettema T.J."/>
        </authorList>
    </citation>
    <scope>NUCLEOTIDE SEQUENCE</scope>
</reference>
<keyword evidence="1" id="KW-0472">Membrane</keyword>
<dbReference type="EMBL" id="LAZR01000312">
    <property type="protein sequence ID" value="KKN75304.1"/>
    <property type="molecule type" value="Genomic_DNA"/>
</dbReference>
<comment type="caution">
    <text evidence="2">The sequence shown here is derived from an EMBL/GenBank/DDBJ whole genome shotgun (WGS) entry which is preliminary data.</text>
</comment>
<sequence>MKDIIWKMPWALYEDYKVVREEIRNLNGYKKLKTRESDIMKSMFVVSVGGVGVLGLILFLAVT</sequence>
<accession>A0A0F9T819</accession>
<organism evidence="2">
    <name type="scientific">marine sediment metagenome</name>
    <dbReference type="NCBI Taxonomy" id="412755"/>
    <lineage>
        <taxon>unclassified sequences</taxon>
        <taxon>metagenomes</taxon>
        <taxon>ecological metagenomes</taxon>
    </lineage>
</organism>
<dbReference type="AlphaFoldDB" id="A0A0F9T819"/>